<evidence type="ECO:0000256" key="6">
    <source>
        <dbReference type="RuleBase" id="RU367031"/>
    </source>
</evidence>
<evidence type="ECO:0000256" key="3">
    <source>
        <dbReference type="ARBA" id="ARBA00023125"/>
    </source>
</evidence>
<keyword evidence="5 6" id="KW-0539">Nucleus</keyword>
<dbReference type="PANTHER" id="PTHR31500:SF57">
    <property type="entry name" value="AT-HOOK MOTIF NUCLEAR-LOCALIZED PROTEIN 10"/>
    <property type="match status" value="1"/>
</dbReference>
<dbReference type="Proteomes" id="UP001153555">
    <property type="component" value="Unassembled WGS sequence"/>
</dbReference>
<evidence type="ECO:0000259" key="8">
    <source>
        <dbReference type="PROSITE" id="PS51742"/>
    </source>
</evidence>
<dbReference type="Pfam" id="PF03479">
    <property type="entry name" value="PCC"/>
    <property type="match status" value="1"/>
</dbReference>
<feature type="compositionally biased region" description="Polar residues" evidence="7">
    <location>
        <begin position="177"/>
        <end position="193"/>
    </location>
</feature>
<protein>
    <recommendedName>
        <fullName evidence="6">AT-hook motif nuclear-localized protein</fullName>
    </recommendedName>
</protein>
<keyword evidence="3 6" id="KW-0238">DNA-binding</keyword>
<evidence type="ECO:0000256" key="5">
    <source>
        <dbReference type="ARBA" id="ARBA00023242"/>
    </source>
</evidence>
<feature type="domain" description="PPC" evidence="8">
    <location>
        <begin position="2"/>
        <end position="142"/>
    </location>
</feature>
<reference evidence="9" key="1">
    <citation type="submission" date="2019-12" db="EMBL/GenBank/DDBJ databases">
        <authorList>
            <person name="Scholes J."/>
        </authorList>
    </citation>
    <scope>NUCLEOTIDE SEQUENCE</scope>
</reference>
<proteinExistence type="predicted"/>
<comment type="subcellular location">
    <subcellularLocation>
        <location evidence="1 6">Nucleus</location>
    </subcellularLocation>
</comment>
<keyword evidence="2 6" id="KW-0805">Transcription regulation</keyword>
<dbReference type="InterPro" id="IPR005175">
    <property type="entry name" value="PPC_dom"/>
</dbReference>
<comment type="caution">
    <text evidence="9">The sequence shown here is derived from an EMBL/GenBank/DDBJ whole genome shotgun (WGS) entry which is preliminary data.</text>
</comment>
<dbReference type="OrthoDB" id="1750003at2759"/>
<accession>A0A9N7NT19</accession>
<dbReference type="Gene3D" id="3.30.1330.80">
    <property type="entry name" value="Hypothetical protein, similar to alpha- acetolactate decarboxylase, domain 2"/>
    <property type="match status" value="1"/>
</dbReference>
<evidence type="ECO:0000256" key="7">
    <source>
        <dbReference type="SAM" id="MobiDB-lite"/>
    </source>
</evidence>
<gene>
    <name evidence="9" type="ORF">SHERM_05092</name>
</gene>
<comment type="domain">
    <text evidence="6">The PPC domain mediates interactions between AHL proteins.</text>
</comment>
<evidence type="ECO:0000256" key="2">
    <source>
        <dbReference type="ARBA" id="ARBA00023015"/>
    </source>
</evidence>
<dbReference type="EMBL" id="CACSLK010030875">
    <property type="protein sequence ID" value="CAA0838484.1"/>
    <property type="molecule type" value="Genomic_DNA"/>
</dbReference>
<dbReference type="PANTHER" id="PTHR31500">
    <property type="entry name" value="AT-HOOK MOTIF NUCLEAR-LOCALIZED PROTEIN 9"/>
    <property type="match status" value="1"/>
</dbReference>
<feature type="region of interest" description="Disordered" evidence="7">
    <location>
        <begin position="139"/>
        <end position="193"/>
    </location>
</feature>
<keyword evidence="10" id="KW-1185">Reference proteome</keyword>
<dbReference type="InterPro" id="IPR039605">
    <property type="entry name" value="AHL"/>
</dbReference>
<sequence length="193" mass="19442">STGIGFIPHVIDVKPGEDVSSKIMAFSQNGPRTVCILSANGAISNVTLRQAATSGGTATYEGRFDILSLSGSFMLSDVGGHKSRTGGLSTTLAGPDGRVFGGCVAGLFIAASPVQVIVGSFLADSRKESKSANYMESISAPPKVNLSGPTGASSSPSRGTFSGSSGGPASPLDLSSGACNNNHPQSMSAMPWK</sequence>
<evidence type="ECO:0000313" key="10">
    <source>
        <dbReference type="Proteomes" id="UP001153555"/>
    </source>
</evidence>
<evidence type="ECO:0000256" key="1">
    <source>
        <dbReference type="ARBA" id="ARBA00004123"/>
    </source>
</evidence>
<dbReference type="SUPFAM" id="SSF117856">
    <property type="entry name" value="AF0104/ALDC/Ptd012-like"/>
    <property type="match status" value="1"/>
</dbReference>
<dbReference type="GO" id="GO:0003680">
    <property type="term" value="F:minor groove of adenine-thymine-rich DNA binding"/>
    <property type="evidence" value="ECO:0007669"/>
    <property type="project" value="UniProtKB-UniRule"/>
</dbReference>
<comment type="function">
    <text evidence="6">Transcription factor that specifically binds AT-rich DNA sequences related to the nuclear matrix attachment regions (MARs).</text>
</comment>
<dbReference type="CDD" id="cd11378">
    <property type="entry name" value="DUF296"/>
    <property type="match status" value="1"/>
</dbReference>
<feature type="compositionally biased region" description="Low complexity" evidence="7">
    <location>
        <begin position="151"/>
        <end position="163"/>
    </location>
</feature>
<dbReference type="PROSITE" id="PS51742">
    <property type="entry name" value="PPC"/>
    <property type="match status" value="1"/>
</dbReference>
<dbReference type="FunFam" id="3.30.1330.80:FF:000003">
    <property type="entry name" value="AT-hook motif nuclear-localized protein 1-like"/>
    <property type="match status" value="1"/>
</dbReference>
<evidence type="ECO:0000256" key="4">
    <source>
        <dbReference type="ARBA" id="ARBA00023163"/>
    </source>
</evidence>
<dbReference type="AlphaFoldDB" id="A0A9N7NT19"/>
<organism evidence="9 10">
    <name type="scientific">Striga hermonthica</name>
    <name type="common">Purple witchweed</name>
    <name type="synonym">Buchnera hermonthica</name>
    <dbReference type="NCBI Taxonomy" id="68872"/>
    <lineage>
        <taxon>Eukaryota</taxon>
        <taxon>Viridiplantae</taxon>
        <taxon>Streptophyta</taxon>
        <taxon>Embryophyta</taxon>
        <taxon>Tracheophyta</taxon>
        <taxon>Spermatophyta</taxon>
        <taxon>Magnoliopsida</taxon>
        <taxon>eudicotyledons</taxon>
        <taxon>Gunneridae</taxon>
        <taxon>Pentapetalae</taxon>
        <taxon>asterids</taxon>
        <taxon>lamiids</taxon>
        <taxon>Lamiales</taxon>
        <taxon>Orobanchaceae</taxon>
        <taxon>Buchnereae</taxon>
        <taxon>Striga</taxon>
    </lineage>
</organism>
<name>A0A9N7NT19_STRHE</name>
<evidence type="ECO:0000313" key="9">
    <source>
        <dbReference type="EMBL" id="CAA0838484.1"/>
    </source>
</evidence>
<feature type="non-terminal residue" evidence="9">
    <location>
        <position position="1"/>
    </location>
</feature>
<keyword evidence="4 6" id="KW-0804">Transcription</keyword>
<dbReference type="GO" id="GO:0005634">
    <property type="term" value="C:nucleus"/>
    <property type="evidence" value="ECO:0007669"/>
    <property type="project" value="UniProtKB-SubCell"/>
</dbReference>